<feature type="region of interest" description="Disordered" evidence="7">
    <location>
        <begin position="619"/>
        <end position="650"/>
    </location>
</feature>
<feature type="domain" description="ABC transporter" evidence="9">
    <location>
        <begin position="361"/>
        <end position="611"/>
    </location>
</feature>
<dbReference type="Gene3D" id="1.20.1560.10">
    <property type="entry name" value="ABC transporter type 1, transmembrane domain"/>
    <property type="match status" value="1"/>
</dbReference>
<dbReference type="InterPro" id="IPR003593">
    <property type="entry name" value="AAA+_ATPase"/>
</dbReference>
<protein>
    <submittedName>
        <fullName evidence="11">ABC transporter ATP-binding protein</fullName>
    </submittedName>
</protein>
<dbReference type="Gene3D" id="3.40.50.300">
    <property type="entry name" value="P-loop containing nucleotide triphosphate hydrolases"/>
    <property type="match status" value="1"/>
</dbReference>
<dbReference type="EMBL" id="JBHLUE010000019">
    <property type="protein sequence ID" value="MFC0567155.1"/>
    <property type="molecule type" value="Genomic_DNA"/>
</dbReference>
<proteinExistence type="predicted"/>
<dbReference type="InterPro" id="IPR017871">
    <property type="entry name" value="ABC_transporter-like_CS"/>
</dbReference>
<dbReference type="Pfam" id="PF00005">
    <property type="entry name" value="ABC_tran"/>
    <property type="match status" value="1"/>
</dbReference>
<dbReference type="GO" id="GO:0005524">
    <property type="term" value="F:ATP binding"/>
    <property type="evidence" value="ECO:0007669"/>
    <property type="project" value="UniProtKB-KW"/>
</dbReference>
<dbReference type="PROSITE" id="PS50929">
    <property type="entry name" value="ABC_TM1F"/>
    <property type="match status" value="1"/>
</dbReference>
<evidence type="ECO:0000259" key="10">
    <source>
        <dbReference type="PROSITE" id="PS50929"/>
    </source>
</evidence>
<organism evidence="11 12">
    <name type="scientific">Plantactinospora siamensis</name>
    <dbReference type="NCBI Taxonomy" id="555372"/>
    <lineage>
        <taxon>Bacteria</taxon>
        <taxon>Bacillati</taxon>
        <taxon>Actinomycetota</taxon>
        <taxon>Actinomycetes</taxon>
        <taxon>Micromonosporales</taxon>
        <taxon>Micromonosporaceae</taxon>
        <taxon>Plantactinospora</taxon>
    </lineage>
</organism>
<evidence type="ECO:0000256" key="5">
    <source>
        <dbReference type="ARBA" id="ARBA00022989"/>
    </source>
</evidence>
<evidence type="ECO:0000256" key="3">
    <source>
        <dbReference type="ARBA" id="ARBA00022741"/>
    </source>
</evidence>
<dbReference type="SMART" id="SM00382">
    <property type="entry name" value="AAA"/>
    <property type="match status" value="1"/>
</dbReference>
<feature type="transmembrane region" description="Helical" evidence="8">
    <location>
        <begin position="266"/>
        <end position="289"/>
    </location>
</feature>
<dbReference type="InterPro" id="IPR003439">
    <property type="entry name" value="ABC_transporter-like_ATP-bd"/>
</dbReference>
<dbReference type="PROSITE" id="PS00211">
    <property type="entry name" value="ABC_TRANSPORTER_1"/>
    <property type="match status" value="1"/>
</dbReference>
<dbReference type="SUPFAM" id="SSF90123">
    <property type="entry name" value="ABC transporter transmembrane region"/>
    <property type="match status" value="1"/>
</dbReference>
<evidence type="ECO:0000256" key="7">
    <source>
        <dbReference type="SAM" id="MobiDB-lite"/>
    </source>
</evidence>
<evidence type="ECO:0000256" key="4">
    <source>
        <dbReference type="ARBA" id="ARBA00022840"/>
    </source>
</evidence>
<keyword evidence="3" id="KW-0547">Nucleotide-binding</keyword>
<keyword evidence="2 8" id="KW-0812">Transmembrane</keyword>
<feature type="transmembrane region" description="Helical" evidence="8">
    <location>
        <begin position="74"/>
        <end position="96"/>
    </location>
</feature>
<dbReference type="Proteomes" id="UP001589894">
    <property type="component" value="Unassembled WGS sequence"/>
</dbReference>
<evidence type="ECO:0000259" key="9">
    <source>
        <dbReference type="PROSITE" id="PS50893"/>
    </source>
</evidence>
<keyword evidence="4 11" id="KW-0067">ATP-binding</keyword>
<keyword evidence="12" id="KW-1185">Reference proteome</keyword>
<evidence type="ECO:0000256" key="2">
    <source>
        <dbReference type="ARBA" id="ARBA00022692"/>
    </source>
</evidence>
<dbReference type="InterPro" id="IPR036640">
    <property type="entry name" value="ABC1_TM_sf"/>
</dbReference>
<dbReference type="InterPro" id="IPR011527">
    <property type="entry name" value="ABC1_TM_dom"/>
</dbReference>
<dbReference type="PANTHER" id="PTHR43394">
    <property type="entry name" value="ATP-DEPENDENT PERMEASE MDL1, MITOCHONDRIAL"/>
    <property type="match status" value="1"/>
</dbReference>
<evidence type="ECO:0000313" key="12">
    <source>
        <dbReference type="Proteomes" id="UP001589894"/>
    </source>
</evidence>
<feature type="domain" description="ABC transmembrane type-1" evidence="10">
    <location>
        <begin position="48"/>
        <end position="327"/>
    </location>
</feature>
<comment type="subcellular location">
    <subcellularLocation>
        <location evidence="1">Cell membrane</location>
        <topology evidence="1">Multi-pass membrane protein</topology>
    </subcellularLocation>
</comment>
<sequence>MTEVRFVGGSRPETASDAGGPGMLRAAGAAARLVWRTVPGGVLGYAGCALSAGAAPVAIAWVTKLVLDDLTAGAALSTLLGLAAVLAGTSIAIAALTQFEQYLRGEIGRTVSLAAADDLYRAVERLRGLKRLEDPVFLDRLRLAQQATIGPAELVDGVLSTARGLVTGLGLVVSLTVISPMMTAVVLVTGIPMLITELRLSRQRAAMTWSIGPTERREIFYRGLLESTEAAKEIRLFGIGPFVRGRMLAERRTADAQKRRVDRREAVAQGGLALVSTAVAGAGLAWAVAAAHQKVLTIGDVSMFIAAVAGVQAAIATLLTAITQTHQQLLLFGHFAAVLEVEPDLPAPPDPVALPPLRRGIELRDVWFRYSDQHPWVLRGVNLVIPHGRALALVGLNGAGKSTLVKLLCRFYDPTRGTILWDGIDLRDADVSTLRQRTAAVFQDYVEYDLTAGENIAIGDIGRLADREALRAAARRAGVHEVVERLPRGYDTLLTRMLFDENDDGDPSVGVRLSGGQWQRLALARAFMRDRRDLMILDEPSAGLDAEAEHEVHSQLREHRIGVTTLLISHRLGSVRDADTIAVLRGGVVVEQGPHRELIAAAGVYARLFRLQSTGYQAEAAEEPEVGSGPELVRSPEASGAAGFVATDSR</sequence>
<keyword evidence="6 8" id="KW-0472">Membrane</keyword>
<dbReference type="SUPFAM" id="SSF52540">
    <property type="entry name" value="P-loop containing nucleoside triphosphate hydrolases"/>
    <property type="match status" value="1"/>
</dbReference>
<dbReference type="InterPro" id="IPR039421">
    <property type="entry name" value="Type_1_exporter"/>
</dbReference>
<evidence type="ECO:0000256" key="8">
    <source>
        <dbReference type="SAM" id="Phobius"/>
    </source>
</evidence>
<evidence type="ECO:0000256" key="6">
    <source>
        <dbReference type="ARBA" id="ARBA00023136"/>
    </source>
</evidence>
<dbReference type="PANTHER" id="PTHR43394:SF1">
    <property type="entry name" value="ATP-BINDING CASSETTE SUB-FAMILY B MEMBER 10, MITOCHONDRIAL"/>
    <property type="match status" value="1"/>
</dbReference>
<dbReference type="InterPro" id="IPR027417">
    <property type="entry name" value="P-loop_NTPase"/>
</dbReference>
<evidence type="ECO:0000256" key="1">
    <source>
        <dbReference type="ARBA" id="ARBA00004651"/>
    </source>
</evidence>
<dbReference type="RefSeq" id="WP_377342420.1">
    <property type="nucleotide sequence ID" value="NZ_JBHLUE010000019.1"/>
</dbReference>
<feature type="transmembrane region" description="Helical" evidence="8">
    <location>
        <begin position="169"/>
        <end position="195"/>
    </location>
</feature>
<reference evidence="11 12" key="1">
    <citation type="submission" date="2024-09" db="EMBL/GenBank/DDBJ databases">
        <authorList>
            <person name="Sun Q."/>
            <person name="Mori K."/>
        </authorList>
    </citation>
    <scope>NUCLEOTIDE SEQUENCE [LARGE SCALE GENOMIC DNA]</scope>
    <source>
        <strain evidence="11 12">TBRC 2205</strain>
    </source>
</reference>
<dbReference type="PROSITE" id="PS50893">
    <property type="entry name" value="ABC_TRANSPORTER_2"/>
    <property type="match status" value="1"/>
</dbReference>
<gene>
    <name evidence="11" type="ORF">ACFFHU_23825</name>
</gene>
<feature type="transmembrane region" description="Helical" evidence="8">
    <location>
        <begin position="42"/>
        <end position="62"/>
    </location>
</feature>
<comment type="caution">
    <text evidence="11">The sequence shown here is derived from an EMBL/GenBank/DDBJ whole genome shotgun (WGS) entry which is preliminary data.</text>
</comment>
<name>A0ABV6P298_9ACTN</name>
<evidence type="ECO:0000313" key="11">
    <source>
        <dbReference type="EMBL" id="MFC0567155.1"/>
    </source>
</evidence>
<accession>A0ABV6P298</accession>
<feature type="transmembrane region" description="Helical" evidence="8">
    <location>
        <begin position="301"/>
        <end position="322"/>
    </location>
</feature>
<keyword evidence="5 8" id="KW-1133">Transmembrane helix</keyword>